<accession>A0ABD0VN06</accession>
<keyword evidence="2" id="KW-1185">Reference proteome</keyword>
<comment type="caution">
    <text evidence="1">The sequence shown here is derived from an EMBL/GenBank/DDBJ whole genome shotgun (WGS) entry which is preliminary data.</text>
</comment>
<protein>
    <submittedName>
        <fullName evidence="1">Uncharacterized protein</fullName>
    </submittedName>
</protein>
<reference evidence="1 2" key="1">
    <citation type="journal article" date="2024" name="Plant Biotechnol. J.">
        <title>Dendrobium thyrsiflorum genome and its molecular insights into genes involved in important horticultural traits.</title>
        <authorList>
            <person name="Chen B."/>
            <person name="Wang J.Y."/>
            <person name="Zheng P.J."/>
            <person name="Li K.L."/>
            <person name="Liang Y.M."/>
            <person name="Chen X.F."/>
            <person name="Zhang C."/>
            <person name="Zhao X."/>
            <person name="He X."/>
            <person name="Zhang G.Q."/>
            <person name="Liu Z.J."/>
            <person name="Xu Q."/>
        </authorList>
    </citation>
    <scope>NUCLEOTIDE SEQUENCE [LARGE SCALE GENOMIC DNA]</scope>
    <source>
        <strain evidence="1">GZMU011</strain>
    </source>
</reference>
<dbReference type="EMBL" id="JANQDX010000005">
    <property type="protein sequence ID" value="KAL0923947.1"/>
    <property type="molecule type" value="Genomic_DNA"/>
</dbReference>
<proteinExistence type="predicted"/>
<dbReference type="AlphaFoldDB" id="A0ABD0VN06"/>
<name>A0ABD0VN06_DENTH</name>
<dbReference type="Proteomes" id="UP001552299">
    <property type="component" value="Unassembled WGS sequence"/>
</dbReference>
<gene>
    <name evidence="1" type="ORF">M5K25_004734</name>
</gene>
<sequence length="142" mass="16001">MLCPCAFVLPPNLLEKALKPPLLTATSPFGAIELSSVVNDDWRSENWDLFIGVQSFVLRITSVHELLGHACRNQKSKERFACAEQFCISMVNAPHFLKDNVLLDAARLPYEHHVPSNRDSEFKISTIETEKLDLPAITTSFF</sequence>
<evidence type="ECO:0000313" key="1">
    <source>
        <dbReference type="EMBL" id="KAL0923947.1"/>
    </source>
</evidence>
<evidence type="ECO:0000313" key="2">
    <source>
        <dbReference type="Proteomes" id="UP001552299"/>
    </source>
</evidence>
<organism evidence="1 2">
    <name type="scientific">Dendrobium thyrsiflorum</name>
    <name type="common">Pinecone-like raceme dendrobium</name>
    <name type="synonym">Orchid</name>
    <dbReference type="NCBI Taxonomy" id="117978"/>
    <lineage>
        <taxon>Eukaryota</taxon>
        <taxon>Viridiplantae</taxon>
        <taxon>Streptophyta</taxon>
        <taxon>Embryophyta</taxon>
        <taxon>Tracheophyta</taxon>
        <taxon>Spermatophyta</taxon>
        <taxon>Magnoliopsida</taxon>
        <taxon>Liliopsida</taxon>
        <taxon>Asparagales</taxon>
        <taxon>Orchidaceae</taxon>
        <taxon>Epidendroideae</taxon>
        <taxon>Malaxideae</taxon>
        <taxon>Dendrobiinae</taxon>
        <taxon>Dendrobium</taxon>
    </lineage>
</organism>